<dbReference type="SMART" id="SM00382">
    <property type="entry name" value="AAA"/>
    <property type="match status" value="1"/>
</dbReference>
<dbReference type="InterPro" id="IPR011703">
    <property type="entry name" value="ATPase_AAA-3"/>
</dbReference>
<keyword evidence="3" id="KW-1185">Reference proteome</keyword>
<reference evidence="2 3" key="1">
    <citation type="submission" date="2024-03" db="EMBL/GenBank/DDBJ databases">
        <title>Human intestinal bacterial collection.</title>
        <authorList>
            <person name="Pauvert C."/>
            <person name="Hitch T.C.A."/>
            <person name="Clavel T."/>
        </authorList>
    </citation>
    <scope>NUCLEOTIDE SEQUENCE [LARGE SCALE GENOMIC DNA]</scope>
    <source>
        <strain evidence="2 3">CLA-AA-H192</strain>
    </source>
</reference>
<dbReference type="Gene3D" id="3.40.50.300">
    <property type="entry name" value="P-loop containing nucleotide triphosphate hydrolases"/>
    <property type="match status" value="1"/>
</dbReference>
<evidence type="ECO:0000313" key="2">
    <source>
        <dbReference type="EMBL" id="MEQ2511518.1"/>
    </source>
</evidence>
<dbReference type="InterPro" id="IPR027417">
    <property type="entry name" value="P-loop_NTPase"/>
</dbReference>
<dbReference type="RefSeq" id="WP_349136235.1">
    <property type="nucleotide sequence ID" value="NZ_JBBMFF010000237.1"/>
</dbReference>
<proteinExistence type="predicted"/>
<dbReference type="CDD" id="cd00009">
    <property type="entry name" value="AAA"/>
    <property type="match status" value="1"/>
</dbReference>
<protein>
    <submittedName>
        <fullName evidence="2">MoxR family ATPase</fullName>
    </submittedName>
</protein>
<dbReference type="InterPro" id="IPR003593">
    <property type="entry name" value="AAA+_ATPase"/>
</dbReference>
<gene>
    <name evidence="2" type="ORF">WMO66_09720</name>
</gene>
<dbReference type="Proteomes" id="UP001491552">
    <property type="component" value="Unassembled WGS sequence"/>
</dbReference>
<feature type="domain" description="AAA+ ATPase" evidence="1">
    <location>
        <begin position="37"/>
        <end position="184"/>
    </location>
</feature>
<comment type="caution">
    <text evidence="2">The sequence shown here is derived from an EMBL/GenBank/DDBJ whole genome shotgun (WGS) entry which is preliminary data.</text>
</comment>
<name>A0ABV1G8A1_9FIRM</name>
<dbReference type="SUPFAM" id="SSF52540">
    <property type="entry name" value="P-loop containing nucleoside triphosphate hydrolases"/>
    <property type="match status" value="1"/>
</dbReference>
<evidence type="ECO:0000259" key="1">
    <source>
        <dbReference type="SMART" id="SM00382"/>
    </source>
</evidence>
<organism evidence="2 3">
    <name type="scientific">Faecousia intestinalis</name>
    <dbReference type="NCBI Taxonomy" id="3133167"/>
    <lineage>
        <taxon>Bacteria</taxon>
        <taxon>Bacillati</taxon>
        <taxon>Bacillota</taxon>
        <taxon>Clostridia</taxon>
        <taxon>Eubacteriales</taxon>
        <taxon>Oscillospiraceae</taxon>
        <taxon>Faecousia</taxon>
    </lineage>
</organism>
<evidence type="ECO:0000313" key="3">
    <source>
        <dbReference type="Proteomes" id="UP001491552"/>
    </source>
</evidence>
<sequence length="372" mass="41461">MSDVKLTNIPCLNVGRVIEKLAQAYSAVIKNRLPIKTMPSVMLWGPPGVGKSQAIRQIARDIEASTGKTVKVTDVRLLLFNPIDLRGIPTSNADKTLAVWLKPQIFQMDPDEDIVNILFLDEISAAPQSVQAAAYQITLDRVVGEHRLPDNCIVIAAGNRTTDKSVAYRMPKALANRLLHIEIEGSFHSWKQWAIAYGINAKVIGFLSFRQNYLMGFDPGSDDLAFPTPRAWEMVSNLLNAVNDDIDAMYALIAGIVGAGVAVEFRTWAKVYKDLPSIEDIFDGKMPSMPANTDAMYALTASMTAYARSHKDDMGRIANSIRYADKMPPDFGAVLMKDYMYIEEGYKERLMLIPEFTKWLQRKGSFMNGSVR</sequence>
<dbReference type="EMBL" id="JBBMFF010000237">
    <property type="protein sequence ID" value="MEQ2511518.1"/>
    <property type="molecule type" value="Genomic_DNA"/>
</dbReference>
<accession>A0ABV1G8A1</accession>
<dbReference type="Pfam" id="PF07726">
    <property type="entry name" value="AAA_3"/>
    <property type="match status" value="1"/>
</dbReference>